<proteinExistence type="predicted"/>
<dbReference type="PANTHER" id="PTHR38600">
    <property type="entry name" value="TRANSCRIPTIONAL REGULATORY PROTEIN"/>
    <property type="match status" value="1"/>
</dbReference>
<organism evidence="2 3">
    <name type="scientific">Thermostichus vulcanus str. 'Rupite'</name>
    <dbReference type="NCBI Taxonomy" id="2813851"/>
    <lineage>
        <taxon>Bacteria</taxon>
        <taxon>Bacillati</taxon>
        <taxon>Cyanobacteriota</taxon>
        <taxon>Cyanophyceae</taxon>
        <taxon>Thermostichales</taxon>
        <taxon>Thermostichaceae</taxon>
        <taxon>Thermostichus</taxon>
    </lineage>
</organism>
<evidence type="ECO:0000313" key="2">
    <source>
        <dbReference type="EMBL" id="MCJ2541656.1"/>
    </source>
</evidence>
<dbReference type="Gene3D" id="1.10.10.10">
    <property type="entry name" value="Winged helix-like DNA-binding domain superfamily/Winged helix DNA-binding domain"/>
    <property type="match status" value="1"/>
</dbReference>
<dbReference type="RefSeq" id="WP_244348776.1">
    <property type="nucleotide sequence ID" value="NZ_JAFIRA010000002.1"/>
</dbReference>
<comment type="caution">
    <text evidence="2">The sequence shown here is derived from an EMBL/GenBank/DDBJ whole genome shotgun (WGS) entry which is preliminary data.</text>
</comment>
<dbReference type="EMBL" id="JAFIRA010000002">
    <property type="protein sequence ID" value="MCJ2541656.1"/>
    <property type="molecule type" value="Genomic_DNA"/>
</dbReference>
<protein>
    <submittedName>
        <fullName evidence="2">Iron-sulfur cluster biosynthesis transcriptional regulator SufR</fullName>
    </submittedName>
</protein>
<dbReference type="InterPro" id="IPR014075">
    <property type="entry name" value="SUF_FeS_clus_asmb_SufR_cyano"/>
</dbReference>
<name>A0ABT0C788_THEVL</name>
<accession>A0ABT0C788</accession>
<gene>
    <name evidence="2" type="primary">sufR</name>
    <name evidence="2" type="ORF">JX360_01845</name>
</gene>
<sequence length="230" mass="25684">MNSAHKTTQQASSKQAILVYLRKSGQANAQTLAEYLQISPQAIRRHLKDLEAEGLIAHLPQQNGLGRPQHVYQLSPLGEEQFPASYDDFALGLLNTLAETVGSEQMGSILQHQWQRKAQEYQSQLGSGSLRERVERLVELRQSEGYMAEYHPYCGELADPSATKPPEQYILIEHNCAIAQIAQTFPSVCGYELEMFAAALPDCQVERINWQVNGEHQCGYLIAKPSSKSV</sequence>
<evidence type="ECO:0000259" key="1">
    <source>
        <dbReference type="Pfam" id="PF08279"/>
    </source>
</evidence>
<dbReference type="InterPro" id="IPR036390">
    <property type="entry name" value="WH_DNA-bd_sf"/>
</dbReference>
<dbReference type="Proteomes" id="UP000830835">
    <property type="component" value="Unassembled WGS sequence"/>
</dbReference>
<dbReference type="InterPro" id="IPR013196">
    <property type="entry name" value="HTH_11"/>
</dbReference>
<dbReference type="InterPro" id="IPR011991">
    <property type="entry name" value="ArsR-like_HTH"/>
</dbReference>
<reference evidence="2" key="1">
    <citation type="submission" date="2021-02" db="EMBL/GenBank/DDBJ databases">
        <title>The CRISPR/cas machinery reduction and long-range gene transfer in the hot spring cyanobacterium Synechococcus.</title>
        <authorList>
            <person name="Dvorak P."/>
            <person name="Jahodarova E."/>
            <person name="Hasler P."/>
            <person name="Poulickova A."/>
        </authorList>
    </citation>
    <scope>NUCLEOTIDE SEQUENCE</scope>
    <source>
        <strain evidence="2">Rupite</strain>
    </source>
</reference>
<dbReference type="PANTHER" id="PTHR38600:SF2">
    <property type="entry name" value="SLL0088 PROTEIN"/>
    <property type="match status" value="1"/>
</dbReference>
<dbReference type="NCBIfam" id="TIGR02702">
    <property type="entry name" value="SufR_cyano"/>
    <property type="match status" value="1"/>
</dbReference>
<feature type="domain" description="Helix-turn-helix type 11" evidence="1">
    <location>
        <begin position="15"/>
        <end position="55"/>
    </location>
</feature>
<keyword evidence="3" id="KW-1185">Reference proteome</keyword>
<dbReference type="SUPFAM" id="SSF46785">
    <property type="entry name" value="Winged helix' DNA-binding domain"/>
    <property type="match status" value="1"/>
</dbReference>
<dbReference type="InterPro" id="IPR036388">
    <property type="entry name" value="WH-like_DNA-bd_sf"/>
</dbReference>
<dbReference type="CDD" id="cd00090">
    <property type="entry name" value="HTH_ARSR"/>
    <property type="match status" value="1"/>
</dbReference>
<dbReference type="Pfam" id="PF08279">
    <property type="entry name" value="HTH_11"/>
    <property type="match status" value="1"/>
</dbReference>
<evidence type="ECO:0000313" key="3">
    <source>
        <dbReference type="Proteomes" id="UP000830835"/>
    </source>
</evidence>